<dbReference type="PANTHER" id="PTHR13015">
    <property type="entry name" value="PROTEIN AD-016-RELATED"/>
    <property type="match status" value="1"/>
</dbReference>
<comment type="similarity">
    <text evidence="1">Belongs to the CCDC53 family.</text>
</comment>
<evidence type="ECO:0000313" key="7">
    <source>
        <dbReference type="Proteomes" id="UP001152795"/>
    </source>
</evidence>
<accession>A0A7D9IEQ1</accession>
<dbReference type="EMBL" id="CACRXK020005899">
    <property type="protein sequence ID" value="CAB4007753.1"/>
    <property type="molecule type" value="Genomic_DNA"/>
</dbReference>
<evidence type="ECO:0000256" key="2">
    <source>
        <dbReference type="ARBA" id="ARBA00013578"/>
    </source>
</evidence>
<dbReference type="Proteomes" id="UP001152795">
    <property type="component" value="Unassembled WGS sequence"/>
</dbReference>
<organism evidence="6 7">
    <name type="scientific">Paramuricea clavata</name>
    <name type="common">Red gorgonian</name>
    <name type="synonym">Violescent sea-whip</name>
    <dbReference type="NCBI Taxonomy" id="317549"/>
    <lineage>
        <taxon>Eukaryota</taxon>
        <taxon>Metazoa</taxon>
        <taxon>Cnidaria</taxon>
        <taxon>Anthozoa</taxon>
        <taxon>Octocorallia</taxon>
        <taxon>Malacalcyonacea</taxon>
        <taxon>Plexauridae</taxon>
        <taxon>Paramuricea</taxon>
    </lineage>
</organism>
<reference evidence="6" key="1">
    <citation type="submission" date="2020-04" db="EMBL/GenBank/DDBJ databases">
        <authorList>
            <person name="Alioto T."/>
            <person name="Alioto T."/>
            <person name="Gomez Garrido J."/>
        </authorList>
    </citation>
    <scope>NUCLEOTIDE SEQUENCE</scope>
    <source>
        <strain evidence="6">A484AB</strain>
    </source>
</reference>
<protein>
    <recommendedName>
        <fullName evidence="2">WASH complex subunit 3</fullName>
    </recommendedName>
    <alternativeName>
        <fullName evidence="4">Coiled-coil domain-containing protein 53</fullName>
    </alternativeName>
</protein>
<evidence type="ECO:0000256" key="5">
    <source>
        <dbReference type="SAM" id="MobiDB-lite"/>
    </source>
</evidence>
<sequence>MDSDGLPIMGPAIDLTKVGSIQQKRTIAFLNHFITHTVTFLNRFSCVCEEKLSDLSNRLQRVDVTMSILEAKLASIPGLENVSVAETATARPAPNEPAVAMPTPSPSVADTNVPNNDEAPPPVEEEPPQQVMTVRQDPRYAKYFRLIKVGVRLQDLQPKVIADGLDPSLLETPDAPAPGGGQVSKDSDDDEPSSASSFSDDD</sequence>
<dbReference type="Gene3D" id="1.20.5.110">
    <property type="match status" value="1"/>
</dbReference>
<name>A0A7D9IEQ1_PARCT</name>
<dbReference type="GO" id="GO:0030041">
    <property type="term" value="P:actin filament polymerization"/>
    <property type="evidence" value="ECO:0007669"/>
    <property type="project" value="TreeGrafter"/>
</dbReference>
<comment type="caution">
    <text evidence="6">The sequence shown here is derived from an EMBL/GenBank/DDBJ whole genome shotgun (WGS) entry which is preliminary data.</text>
</comment>
<dbReference type="FunFam" id="1.20.5.110:FF:000025">
    <property type="entry name" value="Putative WASH complex subunit CCDC53"/>
    <property type="match status" value="1"/>
</dbReference>
<feature type="region of interest" description="Disordered" evidence="5">
    <location>
        <begin position="90"/>
        <end position="135"/>
    </location>
</feature>
<dbReference type="InterPro" id="IPR019309">
    <property type="entry name" value="WASHC3"/>
</dbReference>
<dbReference type="GO" id="GO:0006887">
    <property type="term" value="P:exocytosis"/>
    <property type="evidence" value="ECO:0007669"/>
    <property type="project" value="TreeGrafter"/>
</dbReference>
<gene>
    <name evidence="6" type="ORF">PACLA_8A049429</name>
</gene>
<evidence type="ECO:0000256" key="3">
    <source>
        <dbReference type="ARBA" id="ARBA00023054"/>
    </source>
</evidence>
<evidence type="ECO:0000256" key="1">
    <source>
        <dbReference type="ARBA" id="ARBA00006290"/>
    </source>
</evidence>
<proteinExistence type="inferred from homology"/>
<feature type="region of interest" description="Disordered" evidence="5">
    <location>
        <begin position="164"/>
        <end position="202"/>
    </location>
</feature>
<dbReference type="Pfam" id="PF10152">
    <property type="entry name" value="CCDC53"/>
    <property type="match status" value="1"/>
</dbReference>
<keyword evidence="3" id="KW-0175">Coiled coil</keyword>
<feature type="compositionally biased region" description="Low complexity" evidence="5">
    <location>
        <begin position="193"/>
        <end position="202"/>
    </location>
</feature>
<dbReference type="PANTHER" id="PTHR13015:SF0">
    <property type="entry name" value="WASH COMPLEX SUBUNIT 3"/>
    <property type="match status" value="1"/>
</dbReference>
<dbReference type="AlphaFoldDB" id="A0A7D9IEQ1"/>
<evidence type="ECO:0000313" key="6">
    <source>
        <dbReference type="EMBL" id="CAB4007753.1"/>
    </source>
</evidence>
<keyword evidence="7" id="KW-1185">Reference proteome</keyword>
<dbReference type="OrthoDB" id="268027at2759"/>
<dbReference type="GO" id="GO:0071203">
    <property type="term" value="C:WASH complex"/>
    <property type="evidence" value="ECO:0007669"/>
    <property type="project" value="InterPro"/>
</dbReference>
<evidence type="ECO:0000256" key="4">
    <source>
        <dbReference type="ARBA" id="ARBA00030721"/>
    </source>
</evidence>